<accession>A0A934VGW8</accession>
<evidence type="ECO:0000259" key="1">
    <source>
        <dbReference type="Pfam" id="PF18480"/>
    </source>
</evidence>
<dbReference type="InterPro" id="IPR041049">
    <property type="entry name" value="DUF5615"/>
</dbReference>
<evidence type="ECO:0000313" key="3">
    <source>
        <dbReference type="Proteomes" id="UP000658278"/>
    </source>
</evidence>
<comment type="caution">
    <text evidence="2">The sequence shown here is derived from an EMBL/GenBank/DDBJ whole genome shotgun (WGS) entry which is preliminary data.</text>
</comment>
<feature type="domain" description="DUF5615" evidence="1">
    <location>
        <begin position="3"/>
        <end position="92"/>
    </location>
</feature>
<reference evidence="2" key="1">
    <citation type="submission" date="2021-01" db="EMBL/GenBank/DDBJ databases">
        <title>Modified the classification status of verrucomicrobia.</title>
        <authorList>
            <person name="Feng X."/>
        </authorList>
    </citation>
    <scope>NUCLEOTIDE SEQUENCE</scope>
    <source>
        <strain evidence="2">KCTC 22201</strain>
    </source>
</reference>
<dbReference type="EMBL" id="JAENII010000014">
    <property type="protein sequence ID" value="MBK1828481.1"/>
    <property type="molecule type" value="Genomic_DNA"/>
</dbReference>
<dbReference type="AlphaFoldDB" id="A0A934VGW8"/>
<keyword evidence="3" id="KW-1185">Reference proteome</keyword>
<protein>
    <submittedName>
        <fullName evidence="2">DUF5615 family PIN-like protein</fullName>
    </submittedName>
</protein>
<gene>
    <name evidence="2" type="ORF">JIN81_15720</name>
</gene>
<evidence type="ECO:0000313" key="2">
    <source>
        <dbReference type="EMBL" id="MBK1828481.1"/>
    </source>
</evidence>
<proteinExistence type="predicted"/>
<dbReference type="Pfam" id="PF18480">
    <property type="entry name" value="DUF5615"/>
    <property type="match status" value="1"/>
</dbReference>
<dbReference type="Proteomes" id="UP000658278">
    <property type="component" value="Unassembled WGS sequence"/>
</dbReference>
<organism evidence="2 3">
    <name type="scientific">Haloferula rosea</name>
    <dbReference type="NCBI Taxonomy" id="490093"/>
    <lineage>
        <taxon>Bacteria</taxon>
        <taxon>Pseudomonadati</taxon>
        <taxon>Verrucomicrobiota</taxon>
        <taxon>Verrucomicrobiia</taxon>
        <taxon>Verrucomicrobiales</taxon>
        <taxon>Verrucomicrobiaceae</taxon>
        <taxon>Haloferula</taxon>
    </lineage>
</organism>
<name>A0A934VGW8_9BACT</name>
<sequence length="98" mass="11104">MARSLASHGHQAEHVIDLGMADADDTAIWDYALMHQAILVTKDEDFPHRLSQSPPKAPAVVWLRVGNTSRRALLEWFEPLLPRIVQLVEQGDKLIEIR</sequence>